<dbReference type="RefSeq" id="WP_346245099.1">
    <property type="nucleotide sequence ID" value="NZ_JBDIZK010000001.1"/>
</dbReference>
<feature type="transmembrane region" description="Helical" evidence="5">
    <location>
        <begin position="12"/>
        <end position="32"/>
    </location>
</feature>
<feature type="transmembrane region" description="Helical" evidence="5">
    <location>
        <begin position="44"/>
        <end position="64"/>
    </location>
</feature>
<protein>
    <submittedName>
        <fullName evidence="7">Sterol desaturase family protein</fullName>
    </submittedName>
</protein>
<evidence type="ECO:0000313" key="8">
    <source>
        <dbReference type="Proteomes" id="UP001427805"/>
    </source>
</evidence>
<comment type="caution">
    <text evidence="7">The sequence shown here is derived from an EMBL/GenBank/DDBJ whole genome shotgun (WGS) entry which is preliminary data.</text>
</comment>
<reference evidence="7 8" key="1">
    <citation type="submission" date="2024-05" db="EMBL/GenBank/DDBJ databases">
        <title>Sphingomonas sp. HF-S3 16S ribosomal RNA gene Genome sequencing and assembly.</title>
        <authorList>
            <person name="Lee H."/>
        </authorList>
    </citation>
    <scope>NUCLEOTIDE SEQUENCE [LARGE SCALE GENOMIC DNA]</scope>
    <source>
        <strain evidence="7 8">HF-S3</strain>
    </source>
</reference>
<evidence type="ECO:0000259" key="6">
    <source>
        <dbReference type="Pfam" id="PF04116"/>
    </source>
</evidence>
<dbReference type="EMBL" id="JBDIZK010000001">
    <property type="protein sequence ID" value="MEN3746109.1"/>
    <property type="molecule type" value="Genomic_DNA"/>
</dbReference>
<keyword evidence="8" id="KW-1185">Reference proteome</keyword>
<evidence type="ECO:0000313" key="7">
    <source>
        <dbReference type="EMBL" id="MEN3746109.1"/>
    </source>
</evidence>
<dbReference type="PANTHER" id="PTHR11863">
    <property type="entry name" value="STEROL DESATURASE"/>
    <property type="match status" value="1"/>
</dbReference>
<feature type="transmembrane region" description="Helical" evidence="5">
    <location>
        <begin position="84"/>
        <end position="108"/>
    </location>
</feature>
<keyword evidence="3 5" id="KW-1133">Transmembrane helix</keyword>
<evidence type="ECO:0000256" key="4">
    <source>
        <dbReference type="ARBA" id="ARBA00023136"/>
    </source>
</evidence>
<gene>
    <name evidence="7" type="ORF">TPR58_02935</name>
</gene>
<evidence type="ECO:0000256" key="3">
    <source>
        <dbReference type="ARBA" id="ARBA00022989"/>
    </source>
</evidence>
<comment type="subcellular location">
    <subcellularLocation>
        <location evidence="1">Membrane</location>
    </subcellularLocation>
</comment>
<keyword evidence="4 5" id="KW-0472">Membrane</keyword>
<evidence type="ECO:0000256" key="5">
    <source>
        <dbReference type="SAM" id="Phobius"/>
    </source>
</evidence>
<feature type="domain" description="Fatty acid hydroxylase" evidence="6">
    <location>
        <begin position="96"/>
        <end position="226"/>
    </location>
</feature>
<evidence type="ECO:0000256" key="1">
    <source>
        <dbReference type="ARBA" id="ARBA00004370"/>
    </source>
</evidence>
<keyword evidence="2 5" id="KW-0812">Transmembrane</keyword>
<dbReference type="InterPro" id="IPR050307">
    <property type="entry name" value="Sterol_Desaturase_Related"/>
</dbReference>
<dbReference type="InterPro" id="IPR006694">
    <property type="entry name" value="Fatty_acid_hydroxylase"/>
</dbReference>
<proteinExistence type="predicted"/>
<evidence type="ECO:0000256" key="2">
    <source>
        <dbReference type="ARBA" id="ARBA00022692"/>
    </source>
</evidence>
<sequence length="285" mass="32296">MDLIERLGANAGAYVWSWSFAFILMTIVEVLVPRERQTLRCRISGLIFWAIWLPTSTLIFSGFRQFWAMAGIGPVVSIPLEFEWAGPAALILSPIAAAAVYDFFFYWCHRFQHKFLWRFHSVHHSIQDLNSVNSYHHITEPIIQSLLILIPTSLVASQAGPASSIVTVLIYIHGSFIHSPTRYNFGGGRLLLVDNRFHRIHHSLEPRHFDKNFGAFTTVWDRLFGTAHFPGVAEWPQCGLADTVPPRTIREWLVFPFKIRDGSSDSGEPELGAPDCNVHLSDKLA</sequence>
<name>A0ABV0B3D4_9SPHN</name>
<accession>A0ABV0B3D4</accession>
<organism evidence="7 8">
    <name type="scientific">Sphingomonas rustica</name>
    <dbReference type="NCBI Taxonomy" id="3103142"/>
    <lineage>
        <taxon>Bacteria</taxon>
        <taxon>Pseudomonadati</taxon>
        <taxon>Pseudomonadota</taxon>
        <taxon>Alphaproteobacteria</taxon>
        <taxon>Sphingomonadales</taxon>
        <taxon>Sphingomonadaceae</taxon>
        <taxon>Sphingomonas</taxon>
    </lineage>
</organism>
<dbReference type="Proteomes" id="UP001427805">
    <property type="component" value="Unassembled WGS sequence"/>
</dbReference>
<dbReference type="Pfam" id="PF04116">
    <property type="entry name" value="FA_hydroxylase"/>
    <property type="match status" value="1"/>
</dbReference>